<feature type="repeat" description="TPR" evidence="4">
    <location>
        <begin position="309"/>
        <end position="342"/>
    </location>
</feature>
<dbReference type="PROSITE" id="PS50102">
    <property type="entry name" value="RRM"/>
    <property type="match status" value="1"/>
</dbReference>
<dbReference type="InterPro" id="IPR000504">
    <property type="entry name" value="RRM_dom"/>
</dbReference>
<dbReference type="InterPro" id="IPR019734">
    <property type="entry name" value="TPR_rpt"/>
</dbReference>
<dbReference type="PROSITE" id="PS50103">
    <property type="entry name" value="ZF_C3H1"/>
    <property type="match status" value="1"/>
</dbReference>
<dbReference type="GeneTree" id="ENSGT00940000170181"/>
<dbReference type="Pfam" id="PF07719">
    <property type="entry name" value="TPR_2"/>
    <property type="match status" value="1"/>
</dbReference>
<feature type="domain" description="C3H1-type" evidence="8">
    <location>
        <begin position="583"/>
        <end position="605"/>
    </location>
</feature>
<dbReference type="SMART" id="SM00028">
    <property type="entry name" value="TPR"/>
    <property type="match status" value="3"/>
</dbReference>
<dbReference type="InterPro" id="IPR012677">
    <property type="entry name" value="Nucleotide-bd_a/b_plait_sf"/>
</dbReference>
<dbReference type="GO" id="GO:0008270">
    <property type="term" value="F:zinc ion binding"/>
    <property type="evidence" value="ECO:0007669"/>
    <property type="project" value="UniProtKB-KW"/>
</dbReference>
<dbReference type="PROSITE" id="PS50005">
    <property type="entry name" value="TPR"/>
    <property type="match status" value="2"/>
</dbReference>
<dbReference type="CDD" id="cd00590">
    <property type="entry name" value="RRM_SF"/>
    <property type="match status" value="1"/>
</dbReference>
<dbReference type="Proteomes" id="UP000694389">
    <property type="component" value="Unassembled WGS sequence"/>
</dbReference>
<evidence type="ECO:0000256" key="3">
    <source>
        <dbReference type="PROSITE-ProRule" id="PRU00176"/>
    </source>
</evidence>
<dbReference type="SMART" id="SM00360">
    <property type="entry name" value="RRM"/>
    <property type="match status" value="1"/>
</dbReference>
<dbReference type="InterPro" id="IPR000571">
    <property type="entry name" value="Znf_CCCH"/>
</dbReference>
<evidence type="ECO:0000256" key="4">
    <source>
        <dbReference type="PROSITE-ProRule" id="PRU00339"/>
    </source>
</evidence>
<keyword evidence="10" id="KW-1185">Reference proteome</keyword>
<sequence length="613" mass="70383">MKLTRDICRLLGLGGDGPGEEEMEVQDGAEQTDRRKDQSSSQLKPMLNCLDAVSLMAARCWASWDSIQKVPAFLQAYKVLRKKIPTKLCSPSLHHCCTVKSFLRLGPSGNWILNVLLCLEQAMLNSEEGLEDEERTRRRAERRRAKRKRQKERKKLEREERMEDASEQEEEVAGAVSDSDSEEELKEEEEEKEEKEEWTPVRPRNKFNPESVPALVTTENKSNRQLPHRTSEENMNEAEAHHTFLGPRKEDQDLYFKEPEWDVSSAFVAKAASHIKLKAPKNRATQISRENKENETRSSQVENKMKRRGESLTVQGIQMFEQGQYSQAVDMFTKAIDCDPEDHRFYGNRSYCYWCLEQYGPALTDAQRSIQLAPDWPKGYFRKGCALMGLKRYSEAEKAIEQVLKLDPHCKEACSKLNTCRVLQLMVLGFEEEQSKLLLEKFTTVQAVLTSPEAKTLKHTSELDRSGSCRSLWVGNITLEVTEKDLWDLFKMFGEIESIRVLHERFCAFVNFKNANMAATALENLQGVELGSSKLVMRYPDRWVQRTLPTIQRTNTSLSSTAAGTQQSSAAGPRRCVPIDGDKCFYWRTTGCFYGDKCRFKHIPDQQGRDKKL</sequence>
<proteinExistence type="predicted"/>
<evidence type="ECO:0000256" key="6">
    <source>
        <dbReference type="SAM" id="MobiDB-lite"/>
    </source>
</evidence>
<dbReference type="InterPro" id="IPR011990">
    <property type="entry name" value="TPR-like_helical_dom_sf"/>
</dbReference>
<keyword evidence="1" id="KW-0677">Repeat</keyword>
<feature type="region of interest" description="Disordered" evidence="6">
    <location>
        <begin position="13"/>
        <end position="42"/>
    </location>
</feature>
<evidence type="ECO:0000313" key="10">
    <source>
        <dbReference type="Proteomes" id="UP000694389"/>
    </source>
</evidence>
<dbReference type="Gene3D" id="3.30.70.330">
    <property type="match status" value="1"/>
</dbReference>
<evidence type="ECO:0000259" key="8">
    <source>
        <dbReference type="PROSITE" id="PS50103"/>
    </source>
</evidence>
<dbReference type="Pfam" id="PF00076">
    <property type="entry name" value="RRM_1"/>
    <property type="match status" value="1"/>
</dbReference>
<dbReference type="Gene3D" id="1.25.40.10">
    <property type="entry name" value="Tetratricopeptide repeat domain"/>
    <property type="match status" value="1"/>
</dbReference>
<name>A0A8C4FD24_DICLA</name>
<reference evidence="9" key="2">
    <citation type="submission" date="2025-09" db="UniProtKB">
        <authorList>
            <consortium name="Ensembl"/>
        </authorList>
    </citation>
    <scope>IDENTIFICATION</scope>
</reference>
<feature type="compositionally biased region" description="Acidic residues" evidence="6">
    <location>
        <begin position="179"/>
        <end position="196"/>
    </location>
</feature>
<keyword evidence="5" id="KW-0479">Metal-binding</keyword>
<dbReference type="SUPFAM" id="SSF48452">
    <property type="entry name" value="TPR-like"/>
    <property type="match status" value="1"/>
</dbReference>
<feature type="zinc finger region" description="C3H1-type" evidence="5">
    <location>
        <begin position="583"/>
        <end position="605"/>
    </location>
</feature>
<protein>
    <submittedName>
        <fullName evidence="9">Uncharacterized protein</fullName>
    </submittedName>
</protein>
<keyword evidence="2 4" id="KW-0802">TPR repeat</keyword>
<dbReference type="AlphaFoldDB" id="A0A8C4FD24"/>
<dbReference type="GO" id="GO:0003723">
    <property type="term" value="F:RNA binding"/>
    <property type="evidence" value="ECO:0007669"/>
    <property type="project" value="UniProtKB-UniRule"/>
</dbReference>
<dbReference type="PANTHER" id="PTHR47678">
    <property type="entry name" value="TETRATRICOPEPTIDE REPEAT PROTEIN 31"/>
    <property type="match status" value="1"/>
</dbReference>
<dbReference type="Ensembl" id="ENSDLAT00005033705.2">
    <property type="protein sequence ID" value="ENSDLAP00005031568.2"/>
    <property type="gene ID" value="ENSDLAG00005014185.2"/>
</dbReference>
<dbReference type="InterPro" id="IPR035979">
    <property type="entry name" value="RBD_domain_sf"/>
</dbReference>
<feature type="domain" description="RRM" evidence="7">
    <location>
        <begin position="470"/>
        <end position="542"/>
    </location>
</feature>
<keyword evidence="3" id="KW-0694">RNA-binding</keyword>
<feature type="compositionally biased region" description="Basic residues" evidence="6">
    <location>
        <begin position="137"/>
        <end position="153"/>
    </location>
</feature>
<evidence type="ECO:0000256" key="2">
    <source>
        <dbReference type="ARBA" id="ARBA00022803"/>
    </source>
</evidence>
<reference evidence="9" key="1">
    <citation type="submission" date="2025-08" db="UniProtKB">
        <authorList>
            <consortium name="Ensembl"/>
        </authorList>
    </citation>
    <scope>IDENTIFICATION</scope>
</reference>
<feature type="compositionally biased region" description="Acidic residues" evidence="6">
    <location>
        <begin position="18"/>
        <end position="27"/>
    </location>
</feature>
<feature type="repeat" description="TPR" evidence="4">
    <location>
        <begin position="377"/>
        <end position="410"/>
    </location>
</feature>
<feature type="compositionally biased region" description="Basic and acidic residues" evidence="6">
    <location>
        <begin position="154"/>
        <end position="164"/>
    </location>
</feature>
<dbReference type="SUPFAM" id="SSF54928">
    <property type="entry name" value="RNA-binding domain, RBD"/>
    <property type="match status" value="1"/>
</dbReference>
<dbReference type="InterPro" id="IPR013105">
    <property type="entry name" value="TPR_2"/>
</dbReference>
<keyword evidence="5" id="KW-0863">Zinc-finger</keyword>
<gene>
    <name evidence="9" type="primary">LOC127354729</name>
</gene>
<evidence type="ECO:0000313" key="9">
    <source>
        <dbReference type="Ensembl" id="ENSDLAP00005031568.2"/>
    </source>
</evidence>
<evidence type="ECO:0000256" key="5">
    <source>
        <dbReference type="PROSITE-ProRule" id="PRU00723"/>
    </source>
</evidence>
<evidence type="ECO:0000259" key="7">
    <source>
        <dbReference type="PROSITE" id="PS50102"/>
    </source>
</evidence>
<dbReference type="PANTHER" id="PTHR47678:SF2">
    <property type="entry name" value="TETRATRICOPEPTIDE REPEAT PROTEIN 31 ISOFORM X1"/>
    <property type="match status" value="1"/>
</dbReference>
<organism evidence="9 10">
    <name type="scientific">Dicentrarchus labrax</name>
    <name type="common">European seabass</name>
    <name type="synonym">Morone labrax</name>
    <dbReference type="NCBI Taxonomy" id="13489"/>
    <lineage>
        <taxon>Eukaryota</taxon>
        <taxon>Metazoa</taxon>
        <taxon>Chordata</taxon>
        <taxon>Craniata</taxon>
        <taxon>Vertebrata</taxon>
        <taxon>Euteleostomi</taxon>
        <taxon>Actinopterygii</taxon>
        <taxon>Neopterygii</taxon>
        <taxon>Teleostei</taxon>
        <taxon>Neoteleostei</taxon>
        <taxon>Acanthomorphata</taxon>
        <taxon>Eupercaria</taxon>
        <taxon>Moronidae</taxon>
        <taxon>Dicentrarchus</taxon>
    </lineage>
</organism>
<feature type="region of interest" description="Disordered" evidence="6">
    <location>
        <begin position="280"/>
        <end position="308"/>
    </location>
</feature>
<evidence type="ECO:0000256" key="1">
    <source>
        <dbReference type="ARBA" id="ARBA00022737"/>
    </source>
</evidence>
<feature type="region of interest" description="Disordered" evidence="6">
    <location>
        <begin position="128"/>
        <end position="235"/>
    </location>
</feature>
<keyword evidence="5" id="KW-0862">Zinc</keyword>
<accession>A0A8C4FD24</accession>